<dbReference type="PANTHER" id="PTHR36512:SF3">
    <property type="entry name" value="BLR5678 PROTEIN"/>
    <property type="match status" value="1"/>
</dbReference>
<comment type="caution">
    <text evidence="2">The sequence shown here is derived from an EMBL/GenBank/DDBJ whole genome shotgun (WGS) entry which is preliminary data.</text>
</comment>
<name>A0A179HH84_PURLI</name>
<dbReference type="CDD" id="cd02253">
    <property type="entry name" value="DmpA"/>
    <property type="match status" value="1"/>
</dbReference>
<organism evidence="2 3">
    <name type="scientific">Purpureocillium lilacinum</name>
    <name type="common">Paecilomyces lilacinus</name>
    <dbReference type="NCBI Taxonomy" id="33203"/>
    <lineage>
        <taxon>Eukaryota</taxon>
        <taxon>Fungi</taxon>
        <taxon>Dikarya</taxon>
        <taxon>Ascomycota</taxon>
        <taxon>Pezizomycotina</taxon>
        <taxon>Sordariomycetes</taxon>
        <taxon>Hypocreomycetidae</taxon>
        <taxon>Hypocreales</taxon>
        <taxon>Ophiocordycipitaceae</taxon>
        <taxon>Purpureocillium</taxon>
    </lineage>
</organism>
<gene>
    <name evidence="2" type="ORF">VFPFJ_06200</name>
</gene>
<evidence type="ECO:0000313" key="2">
    <source>
        <dbReference type="EMBL" id="OAQ89786.1"/>
    </source>
</evidence>
<dbReference type="FunFam" id="3.60.70.12:FF:000004">
    <property type="entry name" value="Beta-peptidyl aminopeptidase BapA"/>
    <property type="match status" value="1"/>
</dbReference>
<accession>A0A179HH84</accession>
<dbReference type="GeneID" id="28888324"/>
<evidence type="ECO:0000313" key="3">
    <source>
        <dbReference type="Proteomes" id="UP000078340"/>
    </source>
</evidence>
<dbReference type="Gene3D" id="3.60.70.12">
    <property type="entry name" value="L-amino peptidase D-ALA esterase/amidase"/>
    <property type="match status" value="1"/>
</dbReference>
<dbReference type="InterPro" id="IPR016117">
    <property type="entry name" value="ArgJ-like_dom_sf"/>
</dbReference>
<dbReference type="SUPFAM" id="SSF56266">
    <property type="entry name" value="DmpA/ArgJ-like"/>
    <property type="match status" value="1"/>
</dbReference>
<dbReference type="Proteomes" id="UP000078340">
    <property type="component" value="Unassembled WGS sequence"/>
</dbReference>
<dbReference type="Pfam" id="PF03576">
    <property type="entry name" value="Peptidase_S58"/>
    <property type="match status" value="1"/>
</dbReference>
<dbReference type="PANTHER" id="PTHR36512">
    <property type="entry name" value="D-AMINOPEPTIDASE"/>
    <property type="match status" value="1"/>
</dbReference>
<dbReference type="OMA" id="CNDGWLN"/>
<dbReference type="InterPro" id="IPR005321">
    <property type="entry name" value="Peptidase_S58_DmpA"/>
</dbReference>
<dbReference type="EMBL" id="LSBI01000005">
    <property type="protein sequence ID" value="OAQ89786.1"/>
    <property type="molecule type" value="Genomic_DNA"/>
</dbReference>
<dbReference type="AlphaFoldDB" id="A0A179HH84"/>
<dbReference type="GO" id="GO:0004177">
    <property type="term" value="F:aminopeptidase activity"/>
    <property type="evidence" value="ECO:0007669"/>
    <property type="project" value="TreeGrafter"/>
</dbReference>
<protein>
    <submittedName>
        <fullName evidence="2">Peptidase family T4 protein</fullName>
    </submittedName>
</protein>
<proteinExistence type="inferred from homology"/>
<reference evidence="2 3" key="1">
    <citation type="submission" date="2016-02" db="EMBL/GenBank/DDBJ databases">
        <title>Biosynthesis of antibiotic leucinostatins and their inhibition on Phytophthora in bio-control Purpureocillium lilacinum.</title>
        <authorList>
            <person name="Wang G."/>
            <person name="Liu Z."/>
            <person name="Lin R."/>
            <person name="Li E."/>
            <person name="Mao Z."/>
            <person name="Ling J."/>
            <person name="Yin W."/>
            <person name="Xie B."/>
        </authorList>
    </citation>
    <scope>NUCLEOTIDE SEQUENCE [LARGE SCALE GENOMIC DNA]</scope>
    <source>
        <strain evidence="2">PLFJ-1</strain>
    </source>
</reference>
<comment type="similarity">
    <text evidence="1">Belongs to the peptidase S58 family.</text>
</comment>
<dbReference type="KEGG" id="plj:28888324"/>
<evidence type="ECO:0000256" key="1">
    <source>
        <dbReference type="ARBA" id="ARBA00007068"/>
    </source>
</evidence>
<sequence>MSASHASTGSPRGRLRDVVPNVHLGTWAPGPKNGITDVPGVLAHTITIREANGSVNTGVTAVVPRADWFHKACHAGVFRFNGSGEMTGTHWIEETGLLHSPILITNSFAVGPCYTGVYKYAIERYGQDEDTGVDWFLLPVVAETFDGHLNDLRRFAVTPEHVVEALSKASDEPLPEGNVGGGTGMMCQGFKGGTGTSSRVVPAEEDAADGTNDGEKAYTVAAVVQANYGRMQHLRISGVPVGRILAAEATRDAASATQKAEYDAAKDTKDGSIIVILATDAPLHPVQLQRLAKRATVGLARVGGYGHNPSGDIFLAFSTGNEVPVQTVTGQRRSVDPFKARALDARFVDDQSINGLLEAAADATEEAIYNALCGAETMTGNRGRRVEALPLGRVREIMGRYHDVERACLAGDGE</sequence>